<proteinExistence type="predicted"/>
<feature type="compositionally biased region" description="Polar residues" evidence="1">
    <location>
        <begin position="83"/>
        <end position="96"/>
    </location>
</feature>
<name>A0A9P4NV43_9PEZI</name>
<comment type="caution">
    <text evidence="2">The sequence shown here is derived from an EMBL/GenBank/DDBJ whole genome shotgun (WGS) entry which is preliminary data.</text>
</comment>
<feature type="region of interest" description="Disordered" evidence="1">
    <location>
        <begin position="61"/>
        <end position="113"/>
    </location>
</feature>
<dbReference type="AlphaFoldDB" id="A0A9P4NV43"/>
<evidence type="ECO:0000313" key="2">
    <source>
        <dbReference type="EMBL" id="KAF2432850.1"/>
    </source>
</evidence>
<feature type="region of interest" description="Disordered" evidence="1">
    <location>
        <begin position="1"/>
        <end position="40"/>
    </location>
</feature>
<dbReference type="Proteomes" id="UP000800235">
    <property type="component" value="Unassembled WGS sequence"/>
</dbReference>
<feature type="region of interest" description="Disordered" evidence="1">
    <location>
        <begin position="241"/>
        <end position="264"/>
    </location>
</feature>
<reference evidence="2" key="1">
    <citation type="journal article" date="2020" name="Stud. Mycol.">
        <title>101 Dothideomycetes genomes: a test case for predicting lifestyles and emergence of pathogens.</title>
        <authorList>
            <person name="Haridas S."/>
            <person name="Albert R."/>
            <person name="Binder M."/>
            <person name="Bloem J."/>
            <person name="Labutti K."/>
            <person name="Salamov A."/>
            <person name="Andreopoulos B."/>
            <person name="Baker S."/>
            <person name="Barry K."/>
            <person name="Bills G."/>
            <person name="Bluhm B."/>
            <person name="Cannon C."/>
            <person name="Castanera R."/>
            <person name="Culley D."/>
            <person name="Daum C."/>
            <person name="Ezra D."/>
            <person name="Gonzalez J."/>
            <person name="Henrissat B."/>
            <person name="Kuo A."/>
            <person name="Liang C."/>
            <person name="Lipzen A."/>
            <person name="Lutzoni F."/>
            <person name="Magnuson J."/>
            <person name="Mondo S."/>
            <person name="Nolan M."/>
            <person name="Ohm R."/>
            <person name="Pangilinan J."/>
            <person name="Park H.-J."/>
            <person name="Ramirez L."/>
            <person name="Alfaro M."/>
            <person name="Sun H."/>
            <person name="Tritt A."/>
            <person name="Yoshinaga Y."/>
            <person name="Zwiers L.-H."/>
            <person name="Turgeon B."/>
            <person name="Goodwin S."/>
            <person name="Spatafora J."/>
            <person name="Crous P."/>
            <person name="Grigoriev I."/>
        </authorList>
    </citation>
    <scope>NUCLEOTIDE SEQUENCE</scope>
    <source>
        <strain evidence="2">CBS 130266</strain>
    </source>
</reference>
<sequence>MMDFFGQGNRKRGRDEDDEGSFMMEGVPLEKRQRNAPAELTFARRDIKPFISRAQTLPFRVDHPQAPLPPSPAFELPIDCDSPSATDPSGSNSPASCLSLPAPADLPDADMGMGMNMDEEVSIVGSASPPSPYQTQTWLRPAKLNSPSIHDQFSGGRIPTPIHSNFLIGAPPPSRAGTWSGEGNTESMLAPPRQRPHIFTNDYRMPSPISEDYIDTPTDVTSSQLSRLSFSAEDNMDMDMPIRSDSVLSDPVPDTPTRTGRARSGAISTISNGGMEKKKFVVGYREDCEKCRARMPGHWAHFLPV</sequence>
<keyword evidence="3" id="KW-1185">Reference proteome</keyword>
<gene>
    <name evidence="2" type="ORF">EJ08DRAFT_118690</name>
</gene>
<evidence type="ECO:0000256" key="1">
    <source>
        <dbReference type="SAM" id="MobiDB-lite"/>
    </source>
</evidence>
<organism evidence="2 3">
    <name type="scientific">Tothia fuscella</name>
    <dbReference type="NCBI Taxonomy" id="1048955"/>
    <lineage>
        <taxon>Eukaryota</taxon>
        <taxon>Fungi</taxon>
        <taxon>Dikarya</taxon>
        <taxon>Ascomycota</taxon>
        <taxon>Pezizomycotina</taxon>
        <taxon>Dothideomycetes</taxon>
        <taxon>Pleosporomycetidae</taxon>
        <taxon>Venturiales</taxon>
        <taxon>Cylindrosympodiaceae</taxon>
        <taxon>Tothia</taxon>
    </lineage>
</organism>
<evidence type="ECO:0000313" key="3">
    <source>
        <dbReference type="Proteomes" id="UP000800235"/>
    </source>
</evidence>
<dbReference type="EMBL" id="MU007024">
    <property type="protein sequence ID" value="KAF2432850.1"/>
    <property type="molecule type" value="Genomic_DNA"/>
</dbReference>
<accession>A0A9P4NV43</accession>
<protein>
    <submittedName>
        <fullName evidence="2">Uncharacterized protein</fullName>
    </submittedName>
</protein>
<dbReference type="OrthoDB" id="2446291at2759"/>